<evidence type="ECO:0000313" key="2">
    <source>
        <dbReference type="EMBL" id="CAK9057074.1"/>
    </source>
</evidence>
<feature type="region of interest" description="Disordered" evidence="1">
    <location>
        <begin position="1"/>
        <end position="40"/>
    </location>
</feature>
<evidence type="ECO:0000256" key="1">
    <source>
        <dbReference type="SAM" id="MobiDB-lite"/>
    </source>
</evidence>
<reference evidence="2 3" key="1">
    <citation type="submission" date="2024-02" db="EMBL/GenBank/DDBJ databases">
        <authorList>
            <person name="Chen Y."/>
            <person name="Shah S."/>
            <person name="Dougan E. K."/>
            <person name="Thang M."/>
            <person name="Chan C."/>
        </authorList>
    </citation>
    <scope>NUCLEOTIDE SEQUENCE [LARGE SCALE GENOMIC DNA]</scope>
</reference>
<keyword evidence="3" id="KW-1185">Reference proteome</keyword>
<comment type="caution">
    <text evidence="2">The sequence shown here is derived from an EMBL/GenBank/DDBJ whole genome shotgun (WGS) entry which is preliminary data.</text>
</comment>
<name>A0ABP0N0D0_9DINO</name>
<feature type="compositionally biased region" description="Acidic residues" evidence="1">
    <location>
        <begin position="1"/>
        <end position="19"/>
    </location>
</feature>
<dbReference type="EMBL" id="CAXAMM010025524">
    <property type="protein sequence ID" value="CAK9057074.1"/>
    <property type="molecule type" value="Genomic_DNA"/>
</dbReference>
<protein>
    <submittedName>
        <fullName evidence="2">Copia protein</fullName>
    </submittedName>
</protein>
<sequence>DDDEFLEVIDEEPEQDDDGHDGQDDPANAGEPDEDGQEADLSEMIAEILTVTARRLSGVTLGRKFTTSNPAKKTRLPPELKKVTHCSACGGLGHWAGDAQCPHGAKGPKGGPKGKTPHVHDKSMSQKGSSSSYRVSMAHHDGGLDIVEGTPEVSHDYGTMFTINMNCFESTFTVHEVQCTPKVFEGMMIIDSACQRNCCGQEWFDHHIEYLKSYDMVPKIVDCHEIYQFGKGSPTIATKKAYIPCVIGGQPLLLGATILPEKIPCSNSLLDILQTNLRLPVRRVEFELLNIAVDLFQ</sequence>
<feature type="non-terminal residue" evidence="2">
    <location>
        <position position="297"/>
    </location>
</feature>
<feature type="region of interest" description="Disordered" evidence="1">
    <location>
        <begin position="100"/>
        <end position="131"/>
    </location>
</feature>
<accession>A0ABP0N0D0</accession>
<proteinExistence type="predicted"/>
<feature type="compositionally biased region" description="Acidic residues" evidence="1">
    <location>
        <begin position="31"/>
        <end position="40"/>
    </location>
</feature>
<dbReference type="Proteomes" id="UP001642464">
    <property type="component" value="Unassembled WGS sequence"/>
</dbReference>
<feature type="non-terminal residue" evidence="2">
    <location>
        <position position="1"/>
    </location>
</feature>
<organism evidence="2 3">
    <name type="scientific">Durusdinium trenchii</name>
    <dbReference type="NCBI Taxonomy" id="1381693"/>
    <lineage>
        <taxon>Eukaryota</taxon>
        <taxon>Sar</taxon>
        <taxon>Alveolata</taxon>
        <taxon>Dinophyceae</taxon>
        <taxon>Suessiales</taxon>
        <taxon>Symbiodiniaceae</taxon>
        <taxon>Durusdinium</taxon>
    </lineage>
</organism>
<gene>
    <name evidence="2" type="ORF">SCF082_LOCUS30686</name>
</gene>
<evidence type="ECO:0000313" key="3">
    <source>
        <dbReference type="Proteomes" id="UP001642464"/>
    </source>
</evidence>